<sequence length="1040" mass="118218">MELSTEHKAGREEEESQREANSRWGGEEVRALLVVWREREAWDETESKAKYEAISSRLKEMGVHRDRLSCQAQSRAMALPEWRPPAIRTSLDNTTITQRSYEMDEEQTSPASRRQGNSSLSNFQEGSADQHFVPLSGMEGGRHWSDKEIRALLNIWADREMQVRLQSTHRNKAIFQEMARRLELQHGVVRDWRQCRTKYKNLKYDYKVSKNQGRTMRFFAEVDAILQGKDIEDFLEEEEDSPRKDPEGDQADERRDPGEANYIKIDDDESLADMQTIINTGSHHLMTKDTSSSVSPGARRTSDEENVITVHDSGRNWSEEEVAALLNIWAEEGIQQQLQGSTRNKDVFVQISRRLLQQGVERDWKQCRTKYKNLKYLYRSLQRGKADIGDTRRIMKFYTQLDNILSRPVRGLYRNQEMFSPPTLDEHSICEVPAHEDSDIIAIGYDQQAMDDTIFRRSPGFGAARTDRILRPEELAETDYETEDQLNDMLVRSKDRVQTRYDEQPLTSHSITGGTYERGQEYKANSGDGETTFTEREHAVSRRGKKRKATEDYSILTKRFQESVDDGDSSTDWSEHIDYQCKEEQDQYIPIMEISSVRSMADNTDNLDKKIVTEMASTGGDLKLGKKLSEGKTKQIFELLDIPGQVLVQSKDQITAGNAVRKDQMEGKAAISNKTTSCVFKLLQEAGVKTAFVKQHSETAFIASHCEMIPIEWVCRRIATGSFLKRNPGVKEGYRFSPLKMEMFFKDDANNDPQWSEEQLLAAAFDLAGLKIGRCEVDIMSKSTVAIFEILEKAWATQNCTLVDMKIEFGVDVSTKEVVLADVIDNDSWRLWPAGDRSQQKDKQVYRDLKEVTPEAMQMVKRNFEWVAERVQLLLESHVSGRVVVLMGSTSDLAHSERIRKACGSYGILCHVRVTSAHKGPDETLRIKSEYEGDGVPTIFVAVAGRSNGLGPVMSGNTVYPVINCPPVTSDWGAQDIWSSLRMPSGLGCSTVLSPDAAAQHAAQILGLTDHLVWAKLRASMLNIWISLKQADKKLQQCSI</sequence>
<dbReference type="GO" id="GO:0006189">
    <property type="term" value="P:'de novo' IMP biosynthetic process"/>
    <property type="evidence" value="ECO:0007669"/>
    <property type="project" value="InterPro"/>
</dbReference>
<dbReference type="Pfam" id="PF13837">
    <property type="entry name" value="Myb_DNA-bind_4"/>
    <property type="match status" value="2"/>
</dbReference>
<evidence type="ECO:0000256" key="9">
    <source>
        <dbReference type="ARBA" id="ARBA00022793"/>
    </source>
</evidence>
<keyword evidence="9" id="KW-0210">Decarboxylase</keyword>
<dbReference type="GO" id="GO:0016831">
    <property type="term" value="F:carboxy-lyase activity"/>
    <property type="evidence" value="ECO:0007669"/>
    <property type="project" value="UniProtKB-KW"/>
</dbReference>
<gene>
    <name evidence="15" type="ORF">Q7C36_003040</name>
</gene>
<evidence type="ECO:0000256" key="6">
    <source>
        <dbReference type="ARBA" id="ARBA00022598"/>
    </source>
</evidence>
<feature type="region of interest" description="Disordered" evidence="13">
    <location>
        <begin position="100"/>
        <end position="126"/>
    </location>
</feature>
<evidence type="ECO:0000256" key="7">
    <source>
        <dbReference type="ARBA" id="ARBA00022741"/>
    </source>
</evidence>
<dbReference type="GO" id="GO:0005829">
    <property type="term" value="C:cytosol"/>
    <property type="evidence" value="ECO:0007669"/>
    <property type="project" value="TreeGrafter"/>
</dbReference>
<feature type="compositionally biased region" description="Polar residues" evidence="13">
    <location>
        <begin position="108"/>
        <end position="126"/>
    </location>
</feature>
<dbReference type="EMBL" id="JAVHJS010000003">
    <property type="protein sequence ID" value="KAK2863886.1"/>
    <property type="molecule type" value="Genomic_DNA"/>
</dbReference>
<dbReference type="InterPro" id="IPR028923">
    <property type="entry name" value="SAICAR_synt/ADE2_N"/>
</dbReference>
<evidence type="ECO:0000256" key="11">
    <source>
        <dbReference type="ARBA" id="ARBA00023239"/>
    </source>
</evidence>
<dbReference type="Proteomes" id="UP001187315">
    <property type="component" value="Unassembled WGS sequence"/>
</dbReference>
<keyword evidence="10" id="KW-0067">ATP-binding</keyword>
<evidence type="ECO:0000256" key="1">
    <source>
        <dbReference type="ARBA" id="ARBA00004672"/>
    </source>
</evidence>
<feature type="compositionally biased region" description="Polar residues" evidence="13">
    <location>
        <begin position="286"/>
        <end position="295"/>
    </location>
</feature>
<evidence type="ECO:0000256" key="8">
    <source>
        <dbReference type="ARBA" id="ARBA00022755"/>
    </source>
</evidence>
<evidence type="ECO:0000256" key="3">
    <source>
        <dbReference type="ARBA" id="ARBA00010478"/>
    </source>
</evidence>
<dbReference type="InterPro" id="IPR000031">
    <property type="entry name" value="PurE_dom"/>
</dbReference>
<evidence type="ECO:0000256" key="4">
    <source>
        <dbReference type="ARBA" id="ARBA00011020"/>
    </source>
</evidence>
<accession>A0AA88NR32</accession>
<dbReference type="PROSITE" id="PS01057">
    <property type="entry name" value="SAICAR_SYNTHETASE_1"/>
    <property type="match status" value="1"/>
</dbReference>
<feature type="region of interest" description="Disordered" evidence="13">
    <location>
        <begin position="233"/>
        <end position="261"/>
    </location>
</feature>
<keyword evidence="16" id="KW-1185">Reference proteome</keyword>
<dbReference type="PROSITE" id="PS01058">
    <property type="entry name" value="SAICAR_SYNTHETASE_2"/>
    <property type="match status" value="1"/>
</dbReference>
<organism evidence="15 16">
    <name type="scientific">Tachysurus vachellii</name>
    <name type="common">Darkbarbel catfish</name>
    <name type="synonym">Pelteobagrus vachellii</name>
    <dbReference type="NCBI Taxonomy" id="175792"/>
    <lineage>
        <taxon>Eukaryota</taxon>
        <taxon>Metazoa</taxon>
        <taxon>Chordata</taxon>
        <taxon>Craniata</taxon>
        <taxon>Vertebrata</taxon>
        <taxon>Euteleostomi</taxon>
        <taxon>Actinopterygii</taxon>
        <taxon>Neopterygii</taxon>
        <taxon>Teleostei</taxon>
        <taxon>Ostariophysi</taxon>
        <taxon>Siluriformes</taxon>
        <taxon>Bagridae</taxon>
        <taxon>Tachysurus</taxon>
    </lineage>
</organism>
<dbReference type="InterPro" id="IPR050089">
    <property type="entry name" value="SAICAR_synthetase"/>
</dbReference>
<evidence type="ECO:0000256" key="2">
    <source>
        <dbReference type="ARBA" id="ARBA00004747"/>
    </source>
</evidence>
<dbReference type="InterPro" id="IPR033626">
    <property type="entry name" value="PurE_classII"/>
</dbReference>
<reference evidence="15" key="1">
    <citation type="submission" date="2023-08" db="EMBL/GenBank/DDBJ databases">
        <title>Pelteobagrus vachellii genome.</title>
        <authorList>
            <person name="Liu H."/>
        </authorList>
    </citation>
    <scope>NUCLEOTIDE SEQUENCE</scope>
    <source>
        <strain evidence="15">PRFRI_2022a</strain>
        <tissue evidence="15">Muscle</tissue>
    </source>
</reference>
<evidence type="ECO:0000256" key="10">
    <source>
        <dbReference type="ARBA" id="ARBA00022840"/>
    </source>
</evidence>
<keyword evidence="6" id="KW-0436">Ligase</keyword>
<evidence type="ECO:0000313" key="16">
    <source>
        <dbReference type="Proteomes" id="UP001187315"/>
    </source>
</evidence>
<comment type="caution">
    <text evidence="15">The sequence shown here is derived from an EMBL/GenBank/DDBJ whole genome shotgun (WGS) entry which is preliminary data.</text>
</comment>
<dbReference type="FunFam" id="3.30.470.20:FF:000020">
    <property type="entry name" value="Probable multifunctional protein ADE2"/>
    <property type="match status" value="1"/>
</dbReference>
<evidence type="ECO:0000259" key="14">
    <source>
        <dbReference type="SMART" id="SM01001"/>
    </source>
</evidence>
<dbReference type="SMART" id="SM01001">
    <property type="entry name" value="AIRC"/>
    <property type="match status" value="1"/>
</dbReference>
<dbReference type="HAMAP" id="MF_00137">
    <property type="entry name" value="SAICAR_synth"/>
    <property type="match status" value="1"/>
</dbReference>
<comment type="similarity">
    <text evidence="3">In the C-terminal section; belongs to the AIR carboxylase family. Class II subfamily.</text>
</comment>
<feature type="region of interest" description="Disordered" evidence="13">
    <location>
        <begin position="499"/>
        <end position="547"/>
    </location>
</feature>
<dbReference type="AlphaFoldDB" id="A0AA88NR32"/>
<dbReference type="PANTHER" id="PTHR43599:SF11">
    <property type="entry name" value="BIFUNCTIONAL PHOSPHORIBOSYLAMINOIMIDAZOLE CARBOXYLASE_PHOSPHORIBOSYLAMINOIMIDAZOLE SUCCINOCARBOXAMIDE SYNTHETASE"/>
    <property type="match status" value="1"/>
</dbReference>
<dbReference type="PANTHER" id="PTHR43599">
    <property type="entry name" value="MULTIFUNCTIONAL PROTEIN ADE2"/>
    <property type="match status" value="1"/>
</dbReference>
<dbReference type="FunFam" id="3.30.200.20:FF:000183">
    <property type="entry name" value="Probable multifunctional protein ADE2"/>
    <property type="match status" value="1"/>
</dbReference>
<feature type="region of interest" description="Disordered" evidence="13">
    <location>
        <begin position="286"/>
        <end position="305"/>
    </location>
</feature>
<feature type="domain" description="PurE" evidence="14">
    <location>
        <begin position="881"/>
        <end position="1028"/>
    </location>
</feature>
<comment type="pathway">
    <text evidence="1">Purine metabolism; IMP biosynthesis via de novo pathway; 5-amino-1-(5-phospho-D-ribosyl)imidazole-4-carboxamide from 5-amino-1-(5-phospho-D-ribosyl)imidazole-4-carboxylate: step 1/2.</text>
</comment>
<protein>
    <recommendedName>
        <fullName evidence="14">PurE domain-containing protein</fullName>
    </recommendedName>
</protein>
<evidence type="ECO:0000256" key="12">
    <source>
        <dbReference type="ARBA" id="ARBA00023268"/>
    </source>
</evidence>
<dbReference type="Gene3D" id="1.10.10.60">
    <property type="entry name" value="Homeodomain-like"/>
    <property type="match status" value="2"/>
</dbReference>
<dbReference type="InterPro" id="IPR018236">
    <property type="entry name" value="SAICAR_synthetase_CS"/>
</dbReference>
<feature type="compositionally biased region" description="Basic and acidic residues" evidence="13">
    <location>
        <begin position="241"/>
        <end position="258"/>
    </location>
</feature>
<dbReference type="Gene3D" id="3.30.470.20">
    <property type="entry name" value="ATP-grasp fold, B domain"/>
    <property type="match status" value="1"/>
</dbReference>
<proteinExistence type="inferred from homology"/>
<dbReference type="InterPro" id="IPR044822">
    <property type="entry name" value="Myb_DNA-bind_4"/>
</dbReference>
<dbReference type="Gene3D" id="3.40.50.1970">
    <property type="match status" value="1"/>
</dbReference>
<evidence type="ECO:0000313" key="15">
    <source>
        <dbReference type="EMBL" id="KAK2863886.1"/>
    </source>
</evidence>
<dbReference type="Pfam" id="PF00731">
    <property type="entry name" value="AIRC"/>
    <property type="match status" value="1"/>
</dbReference>
<keyword evidence="12" id="KW-0511">Multifunctional enzyme</keyword>
<dbReference type="Pfam" id="PF01259">
    <property type="entry name" value="SAICAR_synt"/>
    <property type="match status" value="1"/>
</dbReference>
<comment type="subunit">
    <text evidence="5">Homooctamer.</text>
</comment>
<dbReference type="FunFam" id="3.40.50.1970:FF:000006">
    <property type="entry name" value="Probable multifunctional protein ADE2"/>
    <property type="match status" value="1"/>
</dbReference>
<evidence type="ECO:0000256" key="13">
    <source>
        <dbReference type="SAM" id="MobiDB-lite"/>
    </source>
</evidence>
<dbReference type="CDD" id="cd01416">
    <property type="entry name" value="SAICAR_synt_Ade5"/>
    <property type="match status" value="1"/>
</dbReference>
<dbReference type="SUPFAM" id="SSF52255">
    <property type="entry name" value="N5-CAIR mutase (phosphoribosylaminoimidazole carboxylase, PurE)"/>
    <property type="match status" value="1"/>
</dbReference>
<dbReference type="SUPFAM" id="SSF56104">
    <property type="entry name" value="SAICAR synthase-like"/>
    <property type="match status" value="1"/>
</dbReference>
<comment type="similarity">
    <text evidence="4">In the N-terminal section; belongs to the SAICAR synthetase family.</text>
</comment>
<dbReference type="GO" id="GO:0004639">
    <property type="term" value="F:phosphoribosylaminoimidazolesuccinocarboxamide synthase activity"/>
    <property type="evidence" value="ECO:0007669"/>
    <property type="project" value="InterPro"/>
</dbReference>
<dbReference type="FunFam" id="1.10.10.60:FF:000032">
    <property type="entry name" value="Zinc finger and SCAN domain-containing 20"/>
    <property type="match status" value="2"/>
</dbReference>
<keyword evidence="7" id="KW-0547">Nucleotide-binding</keyword>
<feature type="region of interest" description="Disordered" evidence="13">
    <location>
        <begin position="1"/>
        <end position="24"/>
    </location>
</feature>
<keyword evidence="11" id="KW-0456">Lyase</keyword>
<dbReference type="HAMAP" id="MF_02045">
    <property type="entry name" value="PurE_classII"/>
    <property type="match status" value="1"/>
</dbReference>
<name>A0AA88NR32_TACVA</name>
<comment type="pathway">
    <text evidence="2">Purine metabolism; IMP biosynthesis via de novo pathway; 5-amino-1-(5-phospho-D-ribosyl)imidazole-4-carboxylate from 5-amino-1-(5-phospho-D-ribosyl)imidazole (carboxylase route): step 1/1.</text>
</comment>
<dbReference type="Gene3D" id="3.30.200.20">
    <property type="entry name" value="Phosphorylase Kinase, domain 1"/>
    <property type="match status" value="1"/>
</dbReference>
<dbReference type="GO" id="GO:0005524">
    <property type="term" value="F:ATP binding"/>
    <property type="evidence" value="ECO:0007669"/>
    <property type="project" value="UniProtKB-KW"/>
</dbReference>
<evidence type="ECO:0000256" key="5">
    <source>
        <dbReference type="ARBA" id="ARBA00011823"/>
    </source>
</evidence>
<keyword evidence="8" id="KW-0658">Purine biosynthesis</keyword>